<keyword evidence="5" id="KW-0411">Iron-sulfur</keyword>
<feature type="non-terminal residue" evidence="6">
    <location>
        <position position="1"/>
    </location>
</feature>
<reference evidence="6" key="1">
    <citation type="journal article" date="2014" name="Front. Microbiol.">
        <title>High frequency of phylogenetically diverse reductive dehalogenase-homologous genes in deep subseafloor sedimentary metagenomes.</title>
        <authorList>
            <person name="Kawai M."/>
            <person name="Futagami T."/>
            <person name="Toyoda A."/>
            <person name="Takaki Y."/>
            <person name="Nishi S."/>
            <person name="Hori S."/>
            <person name="Arai W."/>
            <person name="Tsubouchi T."/>
            <person name="Morono Y."/>
            <person name="Uchiyama I."/>
            <person name="Ito T."/>
            <person name="Fujiyama A."/>
            <person name="Inagaki F."/>
            <person name="Takami H."/>
        </authorList>
    </citation>
    <scope>NUCLEOTIDE SEQUENCE</scope>
    <source>
        <strain evidence="6">Expedition CK06-06</strain>
    </source>
</reference>
<evidence type="ECO:0000313" key="6">
    <source>
        <dbReference type="EMBL" id="GAG08127.1"/>
    </source>
</evidence>
<name>X0V9V7_9ZZZZ</name>
<dbReference type="PANTHER" id="PTHR43498:SF1">
    <property type="entry name" value="COB--COM HETERODISULFIDE REDUCTASE IRON-SULFUR SUBUNIT A"/>
    <property type="match status" value="1"/>
</dbReference>
<dbReference type="InterPro" id="IPR036188">
    <property type="entry name" value="FAD/NAD-bd_sf"/>
</dbReference>
<comment type="caution">
    <text evidence="6">The sequence shown here is derived from an EMBL/GenBank/DDBJ whole genome shotgun (WGS) entry which is preliminary data.</text>
</comment>
<dbReference type="Pfam" id="PF12831">
    <property type="entry name" value="FAD_oxidored"/>
    <property type="match status" value="1"/>
</dbReference>
<dbReference type="GO" id="GO:0051539">
    <property type="term" value="F:4 iron, 4 sulfur cluster binding"/>
    <property type="evidence" value="ECO:0007669"/>
    <property type="project" value="UniProtKB-KW"/>
</dbReference>
<keyword evidence="2" id="KW-0479">Metal-binding</keyword>
<dbReference type="PANTHER" id="PTHR43498">
    <property type="entry name" value="FERREDOXIN:COB-COM HETERODISULFIDE REDUCTASE SUBUNIT A"/>
    <property type="match status" value="1"/>
</dbReference>
<evidence type="ECO:0000256" key="2">
    <source>
        <dbReference type="ARBA" id="ARBA00022723"/>
    </source>
</evidence>
<sequence>DKSTKIKHWDVIVSGGGPGGVPAAVAAARNGARVLLVEAYGFLGGMATTALVLPYMKYSAGKNLIVRGLFEEFLDLLEQNGAIKRMRHTDEELIRLNTFTTDLEDRAHFDDEPMKWLLDRFVLDSGVDLLLHTKAVGVIMKNGAIKAVRVFHKGGVEDLSAEIFIDSTGDGDIAAWAGAKIEIGRREDNACQPMTTSFRMANVDIERMPDGKEVNRLFNKAKKSGEIKNPRENVLKFFTVHPDVIHFNSTRVIGKTSLDGWSMTEAEIEGRR</sequence>
<keyword evidence="1" id="KW-0004">4Fe-4S</keyword>
<evidence type="ECO:0000256" key="1">
    <source>
        <dbReference type="ARBA" id="ARBA00022485"/>
    </source>
</evidence>
<evidence type="ECO:0000256" key="5">
    <source>
        <dbReference type="ARBA" id="ARBA00023014"/>
    </source>
</evidence>
<organism evidence="6">
    <name type="scientific">marine sediment metagenome</name>
    <dbReference type="NCBI Taxonomy" id="412755"/>
    <lineage>
        <taxon>unclassified sequences</taxon>
        <taxon>metagenomes</taxon>
        <taxon>ecological metagenomes</taxon>
    </lineage>
</organism>
<dbReference type="GO" id="GO:0016491">
    <property type="term" value="F:oxidoreductase activity"/>
    <property type="evidence" value="ECO:0007669"/>
    <property type="project" value="UniProtKB-KW"/>
</dbReference>
<gene>
    <name evidence="6" type="ORF">S01H1_33062</name>
</gene>
<keyword evidence="3" id="KW-0560">Oxidoreductase</keyword>
<dbReference type="EMBL" id="BARS01020510">
    <property type="protein sequence ID" value="GAG08127.1"/>
    <property type="molecule type" value="Genomic_DNA"/>
</dbReference>
<proteinExistence type="predicted"/>
<feature type="non-terminal residue" evidence="6">
    <location>
        <position position="272"/>
    </location>
</feature>
<dbReference type="InterPro" id="IPR039650">
    <property type="entry name" value="HdrA-like"/>
</dbReference>
<evidence type="ECO:0000256" key="4">
    <source>
        <dbReference type="ARBA" id="ARBA00023004"/>
    </source>
</evidence>
<evidence type="ECO:0008006" key="7">
    <source>
        <dbReference type="Google" id="ProtNLM"/>
    </source>
</evidence>
<evidence type="ECO:0000256" key="3">
    <source>
        <dbReference type="ARBA" id="ARBA00023002"/>
    </source>
</evidence>
<dbReference type="SUPFAM" id="SSF51905">
    <property type="entry name" value="FAD/NAD(P)-binding domain"/>
    <property type="match status" value="1"/>
</dbReference>
<accession>X0V9V7</accession>
<keyword evidence="4" id="KW-0408">Iron</keyword>
<dbReference type="AlphaFoldDB" id="X0V9V7"/>
<dbReference type="Gene3D" id="3.50.50.60">
    <property type="entry name" value="FAD/NAD(P)-binding domain"/>
    <property type="match status" value="1"/>
</dbReference>
<dbReference type="GO" id="GO:0046872">
    <property type="term" value="F:metal ion binding"/>
    <property type="evidence" value="ECO:0007669"/>
    <property type="project" value="UniProtKB-KW"/>
</dbReference>
<protein>
    <recommendedName>
        <fullName evidence="7">FAD-dependent oxidoreductase</fullName>
    </recommendedName>
</protein>